<dbReference type="Proteomes" id="UP001652624">
    <property type="component" value="Chromosome 11"/>
</dbReference>
<organism evidence="1 2">
    <name type="scientific">Erinaceus europaeus</name>
    <name type="common">Western European hedgehog</name>
    <dbReference type="NCBI Taxonomy" id="9365"/>
    <lineage>
        <taxon>Eukaryota</taxon>
        <taxon>Metazoa</taxon>
        <taxon>Chordata</taxon>
        <taxon>Craniata</taxon>
        <taxon>Vertebrata</taxon>
        <taxon>Euteleostomi</taxon>
        <taxon>Mammalia</taxon>
        <taxon>Eutheria</taxon>
        <taxon>Laurasiatheria</taxon>
        <taxon>Eulipotyphla</taxon>
        <taxon>Erinaceidae</taxon>
        <taxon>Erinaceinae</taxon>
        <taxon>Erinaceus</taxon>
    </lineage>
</organism>
<dbReference type="GeneID" id="132541227"/>
<accession>A0ABM3Y7C7</accession>
<gene>
    <name evidence="2" type="primary">LOC132541227</name>
</gene>
<evidence type="ECO:0000313" key="1">
    <source>
        <dbReference type="Proteomes" id="UP001652624"/>
    </source>
</evidence>
<dbReference type="RefSeq" id="XP_060056970.1">
    <property type="nucleotide sequence ID" value="XM_060200987.1"/>
</dbReference>
<name>A0ABM3Y7C7_ERIEU</name>
<sequence length="132" mass="14944">MARLAMCTWRWAAAAAAFKKRQHAALGVRPLVSVCRSHPQWTSRLFWDSGTARKSQIPGALQHTTWQTLRKDNSRQLLDVARAIQAWPLIEKRMCWHGHAGGGQHTDSKEGLKNVDTQKIIKSNAFLCMAQR</sequence>
<proteinExistence type="predicted"/>
<protein>
    <submittedName>
        <fullName evidence="2">Iron-sulfur clusters transporter ABCB7, mitochondrial-like</fullName>
    </submittedName>
</protein>
<evidence type="ECO:0000313" key="2">
    <source>
        <dbReference type="RefSeq" id="XP_060056970.1"/>
    </source>
</evidence>
<reference evidence="2" key="1">
    <citation type="submission" date="2025-08" db="UniProtKB">
        <authorList>
            <consortium name="RefSeq"/>
        </authorList>
    </citation>
    <scope>IDENTIFICATION</scope>
</reference>
<keyword evidence="1" id="KW-1185">Reference proteome</keyword>